<dbReference type="PANTHER" id="PTHR42194:SF1">
    <property type="entry name" value="UPF0276 PROTEIN HI_1600"/>
    <property type="match status" value="1"/>
</dbReference>
<sequence>MTSRVLSHLPAAPGDLGFGIGLRTSLYAEVLARRHDADRVDWFEVHTENYLGAGGRDIRVLETLRSDYPLSLHGVGLGLGSAGDDHFTPHLERIAALVERVEPALVSEHLCWNRVARHQFNDLLPLPLTEDALALMADRVDRMQSRLRRRILVENVSTFLRYRDDQMRETEFLAALARRTGCGILLDINNLYVNQFNHAEDAQCALDDLAELPAGTIGEIHVAGHLAAGDDATGRVLIDHHGAPVAEPVWALYEAALRKLCCGEGVAIPTLIEWDTDVPPLDVLLEERRRAIDHAWHAMRPHAVGPRIAKETGHAIA</sequence>
<reference evidence="1 2" key="1">
    <citation type="submission" date="2019-09" db="EMBL/GenBank/DDBJ databases">
        <title>FDA dAtabase for Regulatory Grade micrObial Sequences (FDA-ARGOS): Supporting development and validation of Infectious Disease Dx tests.</title>
        <authorList>
            <person name="Sciortino C."/>
            <person name="Tallon L."/>
            <person name="Sadzewicz L."/>
            <person name="Vavikolanu K."/>
            <person name="Mehta A."/>
            <person name="Aluvathingal J."/>
            <person name="Nadendla S."/>
            <person name="Nandy P."/>
            <person name="Geyer C."/>
            <person name="Yan Y."/>
            <person name="Sichtig H."/>
        </authorList>
    </citation>
    <scope>NUCLEOTIDE SEQUENCE [LARGE SCALE GENOMIC DNA]</scope>
    <source>
        <strain evidence="1 2">FDAARGOS_664</strain>
    </source>
</reference>
<dbReference type="Proteomes" id="UP000322822">
    <property type="component" value="Chromosome 2"/>
</dbReference>
<proteinExistence type="predicted"/>
<evidence type="ECO:0000313" key="1">
    <source>
        <dbReference type="EMBL" id="QET04877.1"/>
    </source>
</evidence>
<dbReference type="Gene3D" id="3.20.20.150">
    <property type="entry name" value="Divalent-metal-dependent TIM barrel enzymes"/>
    <property type="match status" value="1"/>
</dbReference>
<dbReference type="NCBIfam" id="NF003818">
    <property type="entry name" value="PRK05409.1"/>
    <property type="match status" value="1"/>
</dbReference>
<protein>
    <submittedName>
        <fullName evidence="1">DUF692 domain-containing protein</fullName>
    </submittedName>
</protein>
<name>A0A5P2H9J6_9BURK</name>
<dbReference type="InterPro" id="IPR036237">
    <property type="entry name" value="Xyl_isomerase-like_sf"/>
</dbReference>
<gene>
    <name evidence="1" type="ORF">FOB72_22645</name>
</gene>
<dbReference type="AlphaFoldDB" id="A0A5P2H9J6"/>
<evidence type="ECO:0000313" key="2">
    <source>
        <dbReference type="Proteomes" id="UP000322822"/>
    </source>
</evidence>
<dbReference type="OrthoDB" id="9763101at2"/>
<dbReference type="Pfam" id="PF05114">
    <property type="entry name" value="MbnB_TglH_ChrH"/>
    <property type="match status" value="1"/>
</dbReference>
<organism evidence="1 2">
    <name type="scientific">Cupriavidus pauculus</name>
    <dbReference type="NCBI Taxonomy" id="82633"/>
    <lineage>
        <taxon>Bacteria</taxon>
        <taxon>Pseudomonadati</taxon>
        <taxon>Pseudomonadota</taxon>
        <taxon>Betaproteobacteria</taxon>
        <taxon>Burkholderiales</taxon>
        <taxon>Burkholderiaceae</taxon>
        <taxon>Cupriavidus</taxon>
    </lineage>
</organism>
<dbReference type="PANTHER" id="PTHR42194">
    <property type="entry name" value="UPF0276 PROTEIN HI_1600"/>
    <property type="match status" value="1"/>
</dbReference>
<accession>A0A5P2H9J6</accession>
<dbReference type="SUPFAM" id="SSF51658">
    <property type="entry name" value="Xylose isomerase-like"/>
    <property type="match status" value="1"/>
</dbReference>
<dbReference type="RefSeq" id="WP_150374940.1">
    <property type="nucleotide sequence ID" value="NZ_CP044067.1"/>
</dbReference>
<dbReference type="EMBL" id="CP044067">
    <property type="protein sequence ID" value="QET04877.1"/>
    <property type="molecule type" value="Genomic_DNA"/>
</dbReference>
<dbReference type="InterPro" id="IPR007801">
    <property type="entry name" value="MbnB/TglH/ChrH"/>
</dbReference>